<sequence length="261" mass="28912">MMFKKFLSSFLTLTLLTLAILVTGPPTPAKASTAVIDSYIKVNSVSRFSDGSMILNYTLLKEFKNDLGNNVYQWMSLETYMAGNPNIFIQWGTPNKPGTYSRLFEPLASWSGEGRYIGTQVLKIGYGTTSYGETKTVGRYFNAPPPSETTVSYHELTREEAVAGWAWQFIVPGILVKLNPTSRLIQIAASASAGWSLISGFTGSAGYSTGLPQPVAGHYYKHTGWFDDFKFYTKVEVWYSKAAFDHGDLPIYTGTSYVDMP</sequence>
<comment type="caution">
    <text evidence="2">The sequence shown here is derived from an EMBL/GenBank/DDBJ whole genome shotgun (WGS) entry which is preliminary data.</text>
</comment>
<feature type="signal peptide" evidence="1">
    <location>
        <begin position="1"/>
        <end position="31"/>
    </location>
</feature>
<dbReference type="HOGENOM" id="CLU_1064248_0_0_9"/>
<keyword evidence="1" id="KW-0732">Signal</keyword>
<organism evidence="2 3">
    <name type="scientific">Brevibacillus panacihumi W25</name>
    <dbReference type="NCBI Taxonomy" id="1408254"/>
    <lineage>
        <taxon>Bacteria</taxon>
        <taxon>Bacillati</taxon>
        <taxon>Bacillota</taxon>
        <taxon>Bacilli</taxon>
        <taxon>Bacillales</taxon>
        <taxon>Paenibacillaceae</taxon>
        <taxon>Brevibacillus</taxon>
    </lineage>
</organism>
<keyword evidence="3" id="KW-1185">Reference proteome</keyword>
<dbReference type="OrthoDB" id="9997987at2"/>
<evidence type="ECO:0000256" key="1">
    <source>
        <dbReference type="SAM" id="SignalP"/>
    </source>
</evidence>
<dbReference type="PATRIC" id="fig|1408254.3.peg.1074"/>
<evidence type="ECO:0000313" key="2">
    <source>
        <dbReference type="EMBL" id="EST55754.1"/>
    </source>
</evidence>
<dbReference type="STRING" id="1408254.T458_05335"/>
<proteinExistence type="predicted"/>
<evidence type="ECO:0000313" key="3">
    <source>
        <dbReference type="Proteomes" id="UP000017973"/>
    </source>
</evidence>
<name>V6MB38_9BACL</name>
<feature type="chain" id="PRO_5004749429" evidence="1">
    <location>
        <begin position="32"/>
        <end position="261"/>
    </location>
</feature>
<gene>
    <name evidence="2" type="ORF">T458_05335</name>
</gene>
<dbReference type="RefSeq" id="WP_023555123.1">
    <property type="nucleotide sequence ID" value="NZ_KI629787.1"/>
</dbReference>
<dbReference type="Proteomes" id="UP000017973">
    <property type="component" value="Unassembled WGS sequence"/>
</dbReference>
<accession>V6MB38</accession>
<dbReference type="AlphaFoldDB" id="V6MB38"/>
<reference evidence="2 3" key="1">
    <citation type="journal article" date="2014" name="Genome Announc.">
        <title>Draft Genome Sequence of Brevibacillus panacihumi Strain W25, a Halotolerant Hydrocarbon-Degrading Bacterium.</title>
        <authorList>
            <person name="Wang X."/>
            <person name="Jin D."/>
            <person name="Zhou L."/>
            <person name="Wu L."/>
            <person name="An W."/>
            <person name="Chen Y."/>
            <person name="Zhao L."/>
        </authorList>
    </citation>
    <scope>NUCLEOTIDE SEQUENCE [LARGE SCALE GENOMIC DNA]</scope>
    <source>
        <strain evidence="2 3">W25</strain>
    </source>
</reference>
<dbReference type="EMBL" id="AYJU01000002">
    <property type="protein sequence ID" value="EST55754.1"/>
    <property type="molecule type" value="Genomic_DNA"/>
</dbReference>
<protein>
    <submittedName>
        <fullName evidence="2">Uncharacterized protein</fullName>
    </submittedName>
</protein>